<proteinExistence type="predicted"/>
<feature type="active site" description="Acyl-thioester intermediate" evidence="2">
    <location>
        <position position="244"/>
    </location>
</feature>
<keyword evidence="3" id="KW-0472">Membrane</keyword>
<dbReference type="InterPro" id="IPR005754">
    <property type="entry name" value="Sortase"/>
</dbReference>
<comment type="caution">
    <text evidence="4">The sequence shown here is derived from an EMBL/GenBank/DDBJ whole genome shotgun (WGS) entry which is preliminary data.</text>
</comment>
<evidence type="ECO:0000256" key="2">
    <source>
        <dbReference type="PIRSR" id="PIRSR605754-1"/>
    </source>
</evidence>
<dbReference type="Proteomes" id="UP000824078">
    <property type="component" value="Unassembled WGS sequence"/>
</dbReference>
<dbReference type="InterPro" id="IPR023365">
    <property type="entry name" value="Sortase_dom-sf"/>
</dbReference>
<keyword evidence="3" id="KW-0812">Transmembrane</keyword>
<keyword evidence="3" id="KW-1133">Transmembrane helix</keyword>
<dbReference type="NCBIfam" id="TIGR03064">
    <property type="entry name" value="sortase_srtB"/>
    <property type="match status" value="1"/>
</dbReference>
<feature type="transmembrane region" description="Helical" evidence="3">
    <location>
        <begin position="21"/>
        <end position="44"/>
    </location>
</feature>
<evidence type="ECO:0000256" key="1">
    <source>
        <dbReference type="ARBA" id="ARBA00022801"/>
    </source>
</evidence>
<dbReference type="Gene3D" id="2.40.260.10">
    <property type="entry name" value="Sortase"/>
    <property type="match status" value="1"/>
</dbReference>
<dbReference type="InterPro" id="IPR009835">
    <property type="entry name" value="SrtB"/>
</dbReference>
<dbReference type="GO" id="GO:0016787">
    <property type="term" value="F:hydrolase activity"/>
    <property type="evidence" value="ECO:0007669"/>
    <property type="project" value="UniProtKB-KW"/>
</dbReference>
<sequence length="273" mass="30145">MPRNKQGSHFKRPAPASKPSKIVSNVLLVVGVVLLLAAAGIWGFSQWRYHEQDVVNEELAAYVTLSDDPNQPPTVDWAGLKAINDDVVGWIQIPGTVINYPVYQGEDNDYYLNTNAHGVYGIGGQIFMDYENQAPGMLDPQTIIYGHHLKNGSMFKQIADMDNQEFFDGIDTVWYVTEDANYELMPLFVYYTTPDDSAARTVSFASTEEFHTYLSGLLDKAVTQNANAKTIIDGTSHILTLSTCNYIDGYGRTLLVCVEKNEANAALAGEAVS</sequence>
<protein>
    <submittedName>
        <fullName evidence="4">Class B sortase</fullName>
        <ecNumber evidence="4">3.4.22.71</ecNumber>
    </submittedName>
</protein>
<evidence type="ECO:0000313" key="4">
    <source>
        <dbReference type="EMBL" id="HIU23614.1"/>
    </source>
</evidence>
<dbReference type="CDD" id="cd05826">
    <property type="entry name" value="Sortase_B"/>
    <property type="match status" value="1"/>
</dbReference>
<keyword evidence="1 4" id="KW-0378">Hydrolase</keyword>
<organism evidence="4 5">
    <name type="scientific">Candidatus Coprovicinus avistercoris</name>
    <dbReference type="NCBI Taxonomy" id="2840754"/>
    <lineage>
        <taxon>Bacteria</taxon>
        <taxon>Bacillati</taxon>
        <taxon>Actinomycetota</taxon>
        <taxon>Coriobacteriia</taxon>
        <taxon>Coriobacteriales</taxon>
        <taxon>Coriobacteriaceae</taxon>
        <taxon>Coriobacteriaceae incertae sedis</taxon>
        <taxon>Candidatus Coprovicinus</taxon>
    </lineage>
</organism>
<dbReference type="SUPFAM" id="SSF63817">
    <property type="entry name" value="Sortase"/>
    <property type="match status" value="1"/>
</dbReference>
<gene>
    <name evidence="4" type="primary">srtB</name>
    <name evidence="4" type="ORF">IAD17_01655</name>
</gene>
<reference evidence="4" key="1">
    <citation type="submission" date="2020-10" db="EMBL/GenBank/DDBJ databases">
        <authorList>
            <person name="Gilroy R."/>
        </authorList>
    </citation>
    <scope>NUCLEOTIDE SEQUENCE</scope>
    <source>
        <strain evidence="4">ChiHjej12B11-29160</strain>
    </source>
</reference>
<feature type="active site" description="Proton donor/acceptor" evidence="2">
    <location>
        <position position="147"/>
    </location>
</feature>
<dbReference type="AlphaFoldDB" id="A0A9D1HW27"/>
<accession>A0A9D1HW27</accession>
<reference evidence="4" key="2">
    <citation type="journal article" date="2021" name="PeerJ">
        <title>Extensive microbial diversity within the chicken gut microbiome revealed by metagenomics and culture.</title>
        <authorList>
            <person name="Gilroy R."/>
            <person name="Ravi A."/>
            <person name="Getino M."/>
            <person name="Pursley I."/>
            <person name="Horton D.L."/>
            <person name="Alikhan N.F."/>
            <person name="Baker D."/>
            <person name="Gharbi K."/>
            <person name="Hall N."/>
            <person name="Watson M."/>
            <person name="Adriaenssens E.M."/>
            <person name="Foster-Nyarko E."/>
            <person name="Jarju S."/>
            <person name="Secka A."/>
            <person name="Antonio M."/>
            <person name="Oren A."/>
            <person name="Chaudhuri R.R."/>
            <person name="La Ragione R."/>
            <person name="Hildebrand F."/>
            <person name="Pallen M.J."/>
        </authorList>
    </citation>
    <scope>NUCLEOTIDE SEQUENCE</scope>
    <source>
        <strain evidence="4">ChiHjej12B11-29160</strain>
    </source>
</reference>
<dbReference type="EC" id="3.4.22.71" evidence="4"/>
<evidence type="ECO:0000256" key="3">
    <source>
        <dbReference type="SAM" id="Phobius"/>
    </source>
</evidence>
<dbReference type="Pfam" id="PF04203">
    <property type="entry name" value="Sortase"/>
    <property type="match status" value="1"/>
</dbReference>
<evidence type="ECO:0000313" key="5">
    <source>
        <dbReference type="Proteomes" id="UP000824078"/>
    </source>
</evidence>
<name>A0A9D1HW27_9ACTN</name>
<dbReference type="EMBL" id="DVMQ01000006">
    <property type="protein sequence ID" value="HIU23614.1"/>
    <property type="molecule type" value="Genomic_DNA"/>
</dbReference>